<evidence type="ECO:0000313" key="2">
    <source>
        <dbReference type="Proteomes" id="UP001234989"/>
    </source>
</evidence>
<sequence>MLDVCSQQTNHEVFVDEQSDATTFSSEGHSDLEDEILEQVCDVQAKFEGSVSPVQKTMVANDQGFVLEDFTPILGNIQLNVHVSIDGRLSKYASNSINHCSCLFTNSTLFLCPMSPDNAINLNLQLEPLLDILPFGSVVDAWVDNGQLCDSLSYVAETPHKFSTILERYPYVWNRSSQQLFDSMSQTCHYSKVSLKIPKERQLVTAIADKSLLFTLEFEEAFNLTFSIFRAYDHSTLAYHCIYKSKSTALISHTSSDAHDNVVTGTFCCSVCYGTGPHLARIESAKRMSKYGMLMKLVAVFEELVMIWCDNLQANHHRRFFSVLIVYDIVAAVTWALIAIDFKAHTCGNDSWTLSMIESELSIFSTEAKLVLSCMLALDLAWHSLEFGTRFNEESSAIMPPVGKNKSSLFSSNEFDFFLIIIDPITLGFFNVEICPITCWIKYLRLQSTDPDVECCIIQDVNVVILHNLATLEANWLIWLVDQMHRGIALAIGVSGQGFIWDANMGRDSNDNNMIFVLFYSNLEGKVLF</sequence>
<dbReference type="AlphaFoldDB" id="A0AAF0Q0N5"/>
<accession>A0AAF0Q0N5</accession>
<name>A0AAF0Q0N5_SOLVR</name>
<dbReference type="EMBL" id="CP133613">
    <property type="protein sequence ID" value="WMV14506.1"/>
    <property type="molecule type" value="Genomic_DNA"/>
</dbReference>
<protein>
    <submittedName>
        <fullName evidence="1">Uncharacterized protein</fullName>
    </submittedName>
</protein>
<keyword evidence="2" id="KW-1185">Reference proteome</keyword>
<evidence type="ECO:0000313" key="1">
    <source>
        <dbReference type="EMBL" id="WMV14506.1"/>
    </source>
</evidence>
<proteinExistence type="predicted"/>
<reference evidence="1" key="1">
    <citation type="submission" date="2023-08" db="EMBL/GenBank/DDBJ databases">
        <title>A de novo genome assembly of Solanum verrucosum Schlechtendal, a Mexican diploid species geographically isolated from the other diploid A-genome species in potato relatives.</title>
        <authorList>
            <person name="Hosaka K."/>
        </authorList>
    </citation>
    <scope>NUCLEOTIDE SEQUENCE</scope>
    <source>
        <tissue evidence="1">Young leaves</tissue>
    </source>
</reference>
<dbReference type="Proteomes" id="UP001234989">
    <property type="component" value="Chromosome 2"/>
</dbReference>
<gene>
    <name evidence="1" type="ORF">MTR67_007891</name>
</gene>
<organism evidence="1 2">
    <name type="scientific">Solanum verrucosum</name>
    <dbReference type="NCBI Taxonomy" id="315347"/>
    <lineage>
        <taxon>Eukaryota</taxon>
        <taxon>Viridiplantae</taxon>
        <taxon>Streptophyta</taxon>
        <taxon>Embryophyta</taxon>
        <taxon>Tracheophyta</taxon>
        <taxon>Spermatophyta</taxon>
        <taxon>Magnoliopsida</taxon>
        <taxon>eudicotyledons</taxon>
        <taxon>Gunneridae</taxon>
        <taxon>Pentapetalae</taxon>
        <taxon>asterids</taxon>
        <taxon>lamiids</taxon>
        <taxon>Solanales</taxon>
        <taxon>Solanaceae</taxon>
        <taxon>Solanoideae</taxon>
        <taxon>Solaneae</taxon>
        <taxon>Solanum</taxon>
    </lineage>
</organism>